<gene>
    <name evidence="2" type="ORF">CCMA1212_010409</name>
</gene>
<name>A0ABY2GSE9_9HYPO</name>
<keyword evidence="1" id="KW-0732">Signal</keyword>
<organism evidence="2 3">
    <name type="scientific">Trichoderma ghanense</name>
    <dbReference type="NCBI Taxonomy" id="65468"/>
    <lineage>
        <taxon>Eukaryota</taxon>
        <taxon>Fungi</taxon>
        <taxon>Dikarya</taxon>
        <taxon>Ascomycota</taxon>
        <taxon>Pezizomycotina</taxon>
        <taxon>Sordariomycetes</taxon>
        <taxon>Hypocreomycetidae</taxon>
        <taxon>Hypocreales</taxon>
        <taxon>Hypocreaceae</taxon>
        <taxon>Trichoderma</taxon>
    </lineage>
</organism>
<evidence type="ECO:0000313" key="3">
    <source>
        <dbReference type="Proteomes" id="UP001642720"/>
    </source>
</evidence>
<sequence>MQLSALLVFLPLAVALPTAPDVEARGTTVCKYNRDKCLEKCKPSFNALLYPYCSSSCNAKYLWCKNEDNNGPITAANPLPTGMPVFNLPLPISNINATPSPTPTASSDD</sequence>
<dbReference type="Proteomes" id="UP001642720">
    <property type="component" value="Unassembled WGS sequence"/>
</dbReference>
<keyword evidence="3" id="KW-1185">Reference proteome</keyword>
<evidence type="ECO:0000313" key="2">
    <source>
        <dbReference type="EMBL" id="TFA97867.1"/>
    </source>
</evidence>
<accession>A0ABY2GSE9</accession>
<comment type="caution">
    <text evidence="2">The sequence shown here is derived from an EMBL/GenBank/DDBJ whole genome shotgun (WGS) entry which is preliminary data.</text>
</comment>
<reference evidence="2 3" key="1">
    <citation type="submission" date="2018-01" db="EMBL/GenBank/DDBJ databases">
        <title>Genome characterization of the sugarcane-associated fungus Trichoderma ghanense CCMA-1212 and their application in lignocelulose bioconversion.</title>
        <authorList>
            <person name="Steindorff A.S."/>
            <person name="Mendes T.D."/>
            <person name="Vilela E.S.D."/>
            <person name="Rodrigues D.S."/>
            <person name="Formighieri E.F."/>
            <person name="Melo I.S."/>
            <person name="Favaro L.C.L."/>
        </authorList>
    </citation>
    <scope>NUCLEOTIDE SEQUENCE [LARGE SCALE GENOMIC DNA]</scope>
    <source>
        <strain evidence="2 3">CCMA-1212</strain>
    </source>
</reference>
<proteinExistence type="predicted"/>
<dbReference type="RefSeq" id="XP_073554069.1">
    <property type="nucleotide sequence ID" value="XM_073707456.1"/>
</dbReference>
<feature type="chain" id="PRO_5045738801" description="SSCRP protein" evidence="1">
    <location>
        <begin position="16"/>
        <end position="109"/>
    </location>
</feature>
<evidence type="ECO:0008006" key="4">
    <source>
        <dbReference type="Google" id="ProtNLM"/>
    </source>
</evidence>
<protein>
    <recommendedName>
        <fullName evidence="4">SSCRP protein</fullName>
    </recommendedName>
</protein>
<feature type="signal peptide" evidence="1">
    <location>
        <begin position="1"/>
        <end position="15"/>
    </location>
</feature>
<evidence type="ECO:0000256" key="1">
    <source>
        <dbReference type="SAM" id="SignalP"/>
    </source>
</evidence>
<dbReference type="EMBL" id="PPTA01000026">
    <property type="protein sequence ID" value="TFA97867.1"/>
    <property type="molecule type" value="Genomic_DNA"/>
</dbReference>
<dbReference type="GeneID" id="300581906"/>